<dbReference type="InterPro" id="IPR013986">
    <property type="entry name" value="DExx_box_DNA_helicase_dom_sf"/>
</dbReference>
<feature type="domain" description="UvrD-like helicase C-terminal" evidence="15">
    <location>
        <begin position="295"/>
        <end position="573"/>
    </location>
</feature>
<dbReference type="FunFam" id="1.10.486.10:FF:000003">
    <property type="entry name" value="ATP-dependent DNA helicase"/>
    <property type="match status" value="1"/>
</dbReference>
<feature type="domain" description="UvrD-like helicase ATP-binding" evidence="14">
    <location>
        <begin position="6"/>
        <end position="294"/>
    </location>
</feature>
<dbReference type="AlphaFoldDB" id="A0A0K1PSX9"/>
<evidence type="ECO:0000256" key="11">
    <source>
        <dbReference type="ARBA" id="ARBA00048988"/>
    </source>
</evidence>
<dbReference type="Proteomes" id="UP000064967">
    <property type="component" value="Chromosome"/>
</dbReference>
<keyword evidence="4 12" id="KW-0347">Helicase</keyword>
<dbReference type="InterPro" id="IPR014017">
    <property type="entry name" value="DNA_helicase_UvrD-like_C"/>
</dbReference>
<keyword evidence="2 12" id="KW-0547">Nucleotide-binding</keyword>
<proteinExistence type="inferred from homology"/>
<dbReference type="GO" id="GO:0000725">
    <property type="term" value="P:recombinational repair"/>
    <property type="evidence" value="ECO:0007669"/>
    <property type="project" value="TreeGrafter"/>
</dbReference>
<keyword evidence="5 12" id="KW-0067">ATP-binding</keyword>
<evidence type="ECO:0000256" key="3">
    <source>
        <dbReference type="ARBA" id="ARBA00022801"/>
    </source>
</evidence>
<dbReference type="Pfam" id="PF00580">
    <property type="entry name" value="UvrD-helicase"/>
    <property type="match status" value="1"/>
</dbReference>
<name>A0A0K1PSX9_9BACT</name>
<dbReference type="InterPro" id="IPR014016">
    <property type="entry name" value="UvrD-like_ATP-bd"/>
</dbReference>
<evidence type="ECO:0000256" key="1">
    <source>
        <dbReference type="ARBA" id="ARBA00009922"/>
    </source>
</evidence>
<dbReference type="Gene3D" id="1.10.10.160">
    <property type="match status" value="1"/>
</dbReference>
<protein>
    <recommendedName>
        <fullName evidence="9">DNA 3'-5' helicase</fullName>
        <ecNumber evidence="9">5.6.2.4</ecNumber>
    </recommendedName>
    <alternativeName>
        <fullName evidence="10">DNA 3'-5' helicase II</fullName>
    </alternativeName>
</protein>
<keyword evidence="3 12" id="KW-0378">Hydrolase</keyword>
<dbReference type="STRING" id="1391654.AKJ09_03145"/>
<gene>
    <name evidence="16" type="ORF">AKJ09_03145</name>
</gene>
<keyword evidence="6" id="KW-0238">DNA-binding</keyword>
<evidence type="ECO:0000256" key="2">
    <source>
        <dbReference type="ARBA" id="ARBA00022741"/>
    </source>
</evidence>
<evidence type="ECO:0000313" key="17">
    <source>
        <dbReference type="Proteomes" id="UP000064967"/>
    </source>
</evidence>
<dbReference type="InterPro" id="IPR000212">
    <property type="entry name" value="DNA_helicase_UvrD/REP"/>
</dbReference>
<sequence>MEMPDPELNPPQAEAVAHVEGPLLVFAGAGSGKTRVITYRIANLVARERVAPWRILAVTFTNKAAGEMRARLERPDMLGAVAKDLWVGTFHATCAKFLRLYPEAIERTKGFVIYDGTDQKAVVTRALRDLDLDEKRYAPKQVLGRIHKEKQEGRGPEEMSLDSYLDDAIKKAYVRYEQALKAANALDFEDLILGVVRILEADKSGQYPVEVLQAKEALEKKFDYILVDEFQDTNTIQYRLLQRLAARTRNLCVVGDDDQSIYRWRGADVRNIRGFRRDYADAKVVKLEQNYRSSKRIVSSALAIIASSATREPKELWTDNGDGSPVRVIATADERDEAACVVRAVKDARDAGISPREIAVFYRVHAQSRVLEEALRSVNIPYQIIGGAKFYERAEIKDAIAYLRVLVNPRSDVDMLRIINTPPRGIGNTTVERVATYASTQGFSIFQALERLDDFAEDVGSAPKKRLGQFRELMRGLINEAKNRPPADVLRMVLAKSGYKSVLDAEDSAEAEGRLENLAEFEGSMHDYATEAQARGEEPTLEGFLERVTLQSDTDNMSEQEKITLMTVHGAKGLEFELVLLTGMEEDMFPYRNQEPRNAEEMDEERRLAYVAVTRARKHLVITHARQRQIFGTTRLGVPSRFVGDLPPNVIEHLETPAARSAGSAGRWIDRGSSGGFGDHTAPTSSRPRTGGGASAPASSRSWQHPQRGAAATSEDGGGWGAGPSVHRKPAAPARQPGERFVELDEDAGGSHGNVRLRRGMPVTHERFGRGEVLQVVQSSDPAVVAFFPGWGEKKVLARFLRFG</sequence>
<dbReference type="CDD" id="cd17932">
    <property type="entry name" value="DEXQc_UvrD"/>
    <property type="match status" value="1"/>
</dbReference>
<dbReference type="PROSITE" id="PS51198">
    <property type="entry name" value="UVRD_HELICASE_ATP_BIND"/>
    <property type="match status" value="1"/>
</dbReference>
<dbReference type="PROSITE" id="PS51217">
    <property type="entry name" value="UVRD_HELICASE_CTER"/>
    <property type="match status" value="1"/>
</dbReference>
<organism evidence="16 17">
    <name type="scientific">Labilithrix luteola</name>
    <dbReference type="NCBI Taxonomy" id="1391654"/>
    <lineage>
        <taxon>Bacteria</taxon>
        <taxon>Pseudomonadati</taxon>
        <taxon>Myxococcota</taxon>
        <taxon>Polyangia</taxon>
        <taxon>Polyangiales</taxon>
        <taxon>Labilitrichaceae</taxon>
        <taxon>Labilithrix</taxon>
    </lineage>
</organism>
<keyword evidence="7" id="KW-0413">Isomerase</keyword>
<dbReference type="Gene3D" id="1.10.486.10">
    <property type="entry name" value="PCRA, domain 4"/>
    <property type="match status" value="1"/>
</dbReference>
<dbReference type="RefSeq" id="WP_146647763.1">
    <property type="nucleotide sequence ID" value="NZ_CP012333.1"/>
</dbReference>
<dbReference type="OrthoDB" id="9810135at2"/>
<evidence type="ECO:0000256" key="9">
    <source>
        <dbReference type="ARBA" id="ARBA00034808"/>
    </source>
</evidence>
<dbReference type="PANTHER" id="PTHR11070:SF2">
    <property type="entry name" value="ATP-DEPENDENT DNA HELICASE SRS2"/>
    <property type="match status" value="1"/>
</dbReference>
<evidence type="ECO:0000256" key="4">
    <source>
        <dbReference type="ARBA" id="ARBA00022806"/>
    </source>
</evidence>
<dbReference type="CDD" id="cd18807">
    <property type="entry name" value="SF1_C_UvrD"/>
    <property type="match status" value="1"/>
</dbReference>
<dbReference type="KEGG" id="llu:AKJ09_03145"/>
<reference evidence="16 17" key="1">
    <citation type="submission" date="2015-08" db="EMBL/GenBank/DDBJ databases">
        <authorList>
            <person name="Babu N.S."/>
            <person name="Beckwith C.J."/>
            <person name="Beseler K.G."/>
            <person name="Brison A."/>
            <person name="Carone J.V."/>
            <person name="Caskin T.P."/>
            <person name="Diamond M."/>
            <person name="Durham M.E."/>
            <person name="Foxe J.M."/>
            <person name="Go M."/>
            <person name="Henderson B.A."/>
            <person name="Jones I.B."/>
            <person name="McGettigan J.A."/>
            <person name="Micheletti S.J."/>
            <person name="Nasrallah M.E."/>
            <person name="Ortiz D."/>
            <person name="Piller C.R."/>
            <person name="Privatt S.R."/>
            <person name="Schneider S.L."/>
            <person name="Sharp S."/>
            <person name="Smith T.C."/>
            <person name="Stanton J.D."/>
            <person name="Ullery H.E."/>
            <person name="Wilson R.J."/>
            <person name="Serrano M.G."/>
            <person name="Buck G."/>
            <person name="Lee V."/>
            <person name="Wang Y."/>
            <person name="Carvalho R."/>
            <person name="Voegtly L."/>
            <person name="Shi R."/>
            <person name="Duckworth R."/>
            <person name="Johnson A."/>
            <person name="Loviza R."/>
            <person name="Walstead R."/>
            <person name="Shah Z."/>
            <person name="Kiflezghi M."/>
            <person name="Wade K."/>
            <person name="Ball S.L."/>
            <person name="Bradley K.W."/>
            <person name="Asai D.J."/>
            <person name="Bowman C.A."/>
            <person name="Russell D.A."/>
            <person name="Pope W.H."/>
            <person name="Jacobs-Sera D."/>
            <person name="Hendrix R.W."/>
            <person name="Hatfull G.F."/>
        </authorList>
    </citation>
    <scope>NUCLEOTIDE SEQUENCE [LARGE SCALE GENOMIC DNA]</scope>
    <source>
        <strain evidence="16 17">DSM 27648</strain>
    </source>
</reference>
<evidence type="ECO:0000256" key="13">
    <source>
        <dbReference type="SAM" id="MobiDB-lite"/>
    </source>
</evidence>
<comment type="catalytic activity">
    <reaction evidence="11">
        <text>ATP + H2O = ADP + phosphate + H(+)</text>
        <dbReference type="Rhea" id="RHEA:13065"/>
        <dbReference type="ChEBI" id="CHEBI:15377"/>
        <dbReference type="ChEBI" id="CHEBI:15378"/>
        <dbReference type="ChEBI" id="CHEBI:30616"/>
        <dbReference type="ChEBI" id="CHEBI:43474"/>
        <dbReference type="ChEBI" id="CHEBI:456216"/>
        <dbReference type="EC" id="5.6.2.4"/>
    </reaction>
</comment>
<evidence type="ECO:0000256" key="7">
    <source>
        <dbReference type="ARBA" id="ARBA00023235"/>
    </source>
</evidence>
<dbReference type="Pfam" id="PF13361">
    <property type="entry name" value="UvrD_C"/>
    <property type="match status" value="1"/>
</dbReference>
<evidence type="ECO:0000313" key="16">
    <source>
        <dbReference type="EMBL" id="AKU96481.1"/>
    </source>
</evidence>
<dbReference type="PATRIC" id="fig|1391654.3.peg.3181"/>
<dbReference type="GO" id="GO:0003677">
    <property type="term" value="F:DNA binding"/>
    <property type="evidence" value="ECO:0007669"/>
    <property type="project" value="UniProtKB-KW"/>
</dbReference>
<evidence type="ECO:0000256" key="6">
    <source>
        <dbReference type="ARBA" id="ARBA00023125"/>
    </source>
</evidence>
<evidence type="ECO:0000259" key="15">
    <source>
        <dbReference type="PROSITE" id="PS51217"/>
    </source>
</evidence>
<comment type="similarity">
    <text evidence="1">Belongs to the helicase family. UvrD subfamily.</text>
</comment>
<evidence type="ECO:0000259" key="14">
    <source>
        <dbReference type="PROSITE" id="PS51198"/>
    </source>
</evidence>
<dbReference type="EC" id="5.6.2.4" evidence="9"/>
<feature type="binding site" evidence="12">
    <location>
        <begin position="27"/>
        <end position="34"/>
    </location>
    <ligand>
        <name>ATP</name>
        <dbReference type="ChEBI" id="CHEBI:30616"/>
    </ligand>
</feature>
<dbReference type="GO" id="GO:0043138">
    <property type="term" value="F:3'-5' DNA helicase activity"/>
    <property type="evidence" value="ECO:0007669"/>
    <property type="project" value="UniProtKB-EC"/>
</dbReference>
<dbReference type="SUPFAM" id="SSF52540">
    <property type="entry name" value="P-loop containing nucleoside triphosphate hydrolases"/>
    <property type="match status" value="1"/>
</dbReference>
<dbReference type="GO" id="GO:0016887">
    <property type="term" value="F:ATP hydrolysis activity"/>
    <property type="evidence" value="ECO:0007669"/>
    <property type="project" value="RHEA"/>
</dbReference>
<dbReference type="InterPro" id="IPR027417">
    <property type="entry name" value="P-loop_NTPase"/>
</dbReference>
<feature type="region of interest" description="Disordered" evidence="13">
    <location>
        <begin position="657"/>
        <end position="737"/>
    </location>
</feature>
<keyword evidence="17" id="KW-1185">Reference proteome</keyword>
<dbReference type="GO" id="GO:0005829">
    <property type="term" value="C:cytosol"/>
    <property type="evidence" value="ECO:0007669"/>
    <property type="project" value="TreeGrafter"/>
</dbReference>
<evidence type="ECO:0000256" key="5">
    <source>
        <dbReference type="ARBA" id="ARBA00022840"/>
    </source>
</evidence>
<dbReference type="EMBL" id="CP012333">
    <property type="protein sequence ID" value="AKU96481.1"/>
    <property type="molecule type" value="Genomic_DNA"/>
</dbReference>
<dbReference type="GO" id="GO:0005524">
    <property type="term" value="F:ATP binding"/>
    <property type="evidence" value="ECO:0007669"/>
    <property type="project" value="UniProtKB-UniRule"/>
</dbReference>
<evidence type="ECO:0000256" key="8">
    <source>
        <dbReference type="ARBA" id="ARBA00034617"/>
    </source>
</evidence>
<evidence type="ECO:0000256" key="12">
    <source>
        <dbReference type="PROSITE-ProRule" id="PRU00560"/>
    </source>
</evidence>
<accession>A0A0K1PSX9</accession>
<dbReference type="Gene3D" id="3.40.50.300">
    <property type="entry name" value="P-loop containing nucleotide triphosphate hydrolases"/>
    <property type="match status" value="2"/>
</dbReference>
<evidence type="ECO:0000256" key="10">
    <source>
        <dbReference type="ARBA" id="ARBA00034923"/>
    </source>
</evidence>
<dbReference type="PANTHER" id="PTHR11070">
    <property type="entry name" value="UVRD / RECB / PCRA DNA HELICASE FAMILY MEMBER"/>
    <property type="match status" value="1"/>
</dbReference>
<comment type="catalytic activity">
    <reaction evidence="8">
        <text>Couples ATP hydrolysis with the unwinding of duplex DNA by translocating in the 3'-5' direction.</text>
        <dbReference type="EC" id="5.6.2.4"/>
    </reaction>
</comment>